<reference evidence="1 2" key="1">
    <citation type="submission" date="2017-07" db="EMBL/GenBank/DDBJ databases">
        <authorList>
            <person name="Talla V."/>
            <person name="Backstrom N."/>
        </authorList>
    </citation>
    <scope>NUCLEOTIDE SEQUENCE [LARGE SCALE GENOMIC DNA]</scope>
</reference>
<evidence type="ECO:0000313" key="1">
    <source>
        <dbReference type="EMBL" id="VVC98407.1"/>
    </source>
</evidence>
<gene>
    <name evidence="1" type="ORF">LSINAPIS_LOCUS9490</name>
</gene>
<protein>
    <submittedName>
        <fullName evidence="1">Uncharacterized protein</fullName>
    </submittedName>
</protein>
<organism evidence="1 2">
    <name type="scientific">Leptidea sinapis</name>
    <dbReference type="NCBI Taxonomy" id="189913"/>
    <lineage>
        <taxon>Eukaryota</taxon>
        <taxon>Metazoa</taxon>
        <taxon>Ecdysozoa</taxon>
        <taxon>Arthropoda</taxon>
        <taxon>Hexapoda</taxon>
        <taxon>Insecta</taxon>
        <taxon>Pterygota</taxon>
        <taxon>Neoptera</taxon>
        <taxon>Endopterygota</taxon>
        <taxon>Lepidoptera</taxon>
        <taxon>Glossata</taxon>
        <taxon>Ditrysia</taxon>
        <taxon>Papilionoidea</taxon>
        <taxon>Pieridae</taxon>
        <taxon>Dismorphiinae</taxon>
        <taxon>Leptidea</taxon>
    </lineage>
</organism>
<accession>A0A5E4QL84</accession>
<sequence length="158" mass="18207">MKSQTLFTNYASIPIIYSHPAREKFILPPRCELRVKLPVNLLEGDAVLEFKEFTEGVRMPTALVSCSNGFASTVIQNCTDLEQTLLVTSPFYVEPYNENKYRKNTKDLLGLDEQTLELIHLTEDRLNQILPYKRNPSKYNLFDLLTYEIIKASKVNDT</sequence>
<dbReference type="AlphaFoldDB" id="A0A5E4QL84"/>
<proteinExistence type="predicted"/>
<evidence type="ECO:0000313" key="2">
    <source>
        <dbReference type="Proteomes" id="UP000324832"/>
    </source>
</evidence>
<dbReference type="Proteomes" id="UP000324832">
    <property type="component" value="Unassembled WGS sequence"/>
</dbReference>
<keyword evidence="2" id="KW-1185">Reference proteome</keyword>
<name>A0A5E4QL84_9NEOP</name>
<dbReference type="EMBL" id="FZQP02003545">
    <property type="protein sequence ID" value="VVC98407.1"/>
    <property type="molecule type" value="Genomic_DNA"/>
</dbReference>